<proteinExistence type="inferred from homology"/>
<evidence type="ECO:0000313" key="4">
    <source>
        <dbReference type="EMBL" id="QHT25002.1"/>
    </source>
</evidence>
<sequence>MINVIFVLGGPGSGKGTLCKNLEKDGWIHVSVGELLREYAKKDNNIEKLLKKGNLVTSEMSVNILENYLNNIKDNSKVLIDGFPRNITNWETLMNNKIIKKININCIIFLETTKEIMLSRVVERSILSLEKRSDDNVEIFENRYKLYLDNLKILENPDIGRMLIRVDSSGSTDEVYENVKNIISIMSVI</sequence>
<organism evidence="4">
    <name type="scientific">viral metagenome</name>
    <dbReference type="NCBI Taxonomy" id="1070528"/>
    <lineage>
        <taxon>unclassified sequences</taxon>
        <taxon>metagenomes</taxon>
        <taxon>organismal metagenomes</taxon>
    </lineage>
</organism>
<dbReference type="Pfam" id="PF00406">
    <property type="entry name" value="ADK"/>
    <property type="match status" value="1"/>
</dbReference>
<dbReference type="CDD" id="cd01428">
    <property type="entry name" value="ADK"/>
    <property type="match status" value="1"/>
</dbReference>
<evidence type="ECO:0008006" key="5">
    <source>
        <dbReference type="Google" id="ProtNLM"/>
    </source>
</evidence>
<dbReference type="InterPro" id="IPR000850">
    <property type="entry name" value="Adenylat/UMP-CMP_kin"/>
</dbReference>
<dbReference type="HAMAP" id="MF_00235">
    <property type="entry name" value="Adenylate_kinase_Adk"/>
    <property type="match status" value="1"/>
</dbReference>
<keyword evidence="1" id="KW-0808">Transferase</keyword>
<name>A0A6C0E8D9_9ZZZZ</name>
<dbReference type="GO" id="GO:0005524">
    <property type="term" value="F:ATP binding"/>
    <property type="evidence" value="ECO:0007669"/>
    <property type="project" value="InterPro"/>
</dbReference>
<evidence type="ECO:0000256" key="2">
    <source>
        <dbReference type="ARBA" id="ARBA00022741"/>
    </source>
</evidence>
<reference evidence="4" key="1">
    <citation type="journal article" date="2020" name="Nature">
        <title>Giant virus diversity and host interactions through global metagenomics.</title>
        <authorList>
            <person name="Schulz F."/>
            <person name="Roux S."/>
            <person name="Paez-Espino D."/>
            <person name="Jungbluth S."/>
            <person name="Walsh D.A."/>
            <person name="Denef V.J."/>
            <person name="McMahon K.D."/>
            <person name="Konstantinidis K.T."/>
            <person name="Eloe-Fadrosh E.A."/>
            <person name="Kyrpides N.C."/>
            <person name="Woyke T."/>
        </authorList>
    </citation>
    <scope>NUCLEOTIDE SEQUENCE</scope>
    <source>
        <strain evidence="4">GVMAG-M-3300023179-150</strain>
    </source>
</reference>
<dbReference type="PRINTS" id="PR00094">
    <property type="entry name" value="ADENYLTKNASE"/>
</dbReference>
<dbReference type="InterPro" id="IPR033690">
    <property type="entry name" value="Adenylat_kinase_CS"/>
</dbReference>
<keyword evidence="2" id="KW-0547">Nucleotide-binding</keyword>
<dbReference type="GO" id="GO:0019205">
    <property type="term" value="F:nucleobase-containing compound kinase activity"/>
    <property type="evidence" value="ECO:0007669"/>
    <property type="project" value="InterPro"/>
</dbReference>
<protein>
    <recommendedName>
        <fullName evidence="5">Adenylate kinase</fullName>
    </recommendedName>
</protein>
<keyword evidence="3" id="KW-0418">Kinase</keyword>
<dbReference type="AlphaFoldDB" id="A0A6C0E8D9"/>
<dbReference type="PANTHER" id="PTHR23359">
    <property type="entry name" value="NUCLEOTIDE KINASE"/>
    <property type="match status" value="1"/>
</dbReference>
<dbReference type="Gene3D" id="3.40.50.300">
    <property type="entry name" value="P-loop containing nucleotide triphosphate hydrolases"/>
    <property type="match status" value="1"/>
</dbReference>
<evidence type="ECO:0000256" key="1">
    <source>
        <dbReference type="ARBA" id="ARBA00022679"/>
    </source>
</evidence>
<dbReference type="PROSITE" id="PS00113">
    <property type="entry name" value="ADENYLATE_KINASE"/>
    <property type="match status" value="1"/>
</dbReference>
<evidence type="ECO:0000256" key="3">
    <source>
        <dbReference type="ARBA" id="ARBA00022777"/>
    </source>
</evidence>
<dbReference type="GO" id="GO:0006139">
    <property type="term" value="P:nucleobase-containing compound metabolic process"/>
    <property type="evidence" value="ECO:0007669"/>
    <property type="project" value="InterPro"/>
</dbReference>
<dbReference type="SUPFAM" id="SSF52540">
    <property type="entry name" value="P-loop containing nucleoside triphosphate hydrolases"/>
    <property type="match status" value="1"/>
</dbReference>
<dbReference type="InterPro" id="IPR027417">
    <property type="entry name" value="P-loop_NTPase"/>
</dbReference>
<accession>A0A6C0E8D9</accession>
<dbReference type="EMBL" id="MN739753">
    <property type="protein sequence ID" value="QHT25002.1"/>
    <property type="molecule type" value="Genomic_DNA"/>
</dbReference>